<proteinExistence type="predicted"/>
<dbReference type="InterPro" id="IPR050214">
    <property type="entry name" value="Cys_Synth/Cystath_Beta-Synth"/>
</dbReference>
<keyword evidence="2" id="KW-0663">Pyridoxal phosphate</keyword>
<dbReference type="KEGG" id="mbet:N8K70_00410"/>
<protein>
    <submittedName>
        <fullName evidence="4">Pyridoxal-phosphate dependent enzyme</fullName>
    </submittedName>
</protein>
<dbReference type="RefSeq" id="WP_317139633.1">
    <property type="nucleotide sequence ID" value="NZ_CP118157.1"/>
</dbReference>
<evidence type="ECO:0000256" key="1">
    <source>
        <dbReference type="ARBA" id="ARBA00001933"/>
    </source>
</evidence>
<sequence length="345" mass="36560">MTALPPAFPDPSLARVYGDAFELVGNTPLVRVNRIAAGLPAEVYVKLDQHNLGGSSKDRIGINIVREAIASGDLKPGDRIIDFGAGNTAIGYALAGIATGHPVTAVAAPTLSPAKASLLRLLGADIVPGRPDVPKDDPEHWGVIAARYENEDPGTWWARQESNDTNPAAHALSTGPEIWEQTDGRVTHFVAALATGGTATGTGRYLKGRNPEVTVIGTAFDDTPVGRGENNLARAVAGEDGLEEDWSPNIDVQVLDRLELREKAEIIAFGWHVARTEGLVLGPSSILSLQVALELAAQAPEGSVVVSFSADSGRDYLQREYDPAWLRENELGHVADRVAPVGEPV</sequence>
<dbReference type="SUPFAM" id="SSF53686">
    <property type="entry name" value="Tryptophan synthase beta subunit-like PLP-dependent enzymes"/>
    <property type="match status" value="1"/>
</dbReference>
<dbReference type="Pfam" id="PF00291">
    <property type="entry name" value="PALP"/>
    <property type="match status" value="1"/>
</dbReference>
<accession>A0AA97I701</accession>
<comment type="cofactor">
    <cofactor evidence="1">
        <name>pyridoxal 5'-phosphate</name>
        <dbReference type="ChEBI" id="CHEBI:597326"/>
    </cofactor>
</comment>
<evidence type="ECO:0000256" key="2">
    <source>
        <dbReference type="ARBA" id="ARBA00022898"/>
    </source>
</evidence>
<dbReference type="AlphaFoldDB" id="A0AA97I701"/>
<dbReference type="Proteomes" id="UP001305498">
    <property type="component" value="Chromosome"/>
</dbReference>
<evidence type="ECO:0000313" key="4">
    <source>
        <dbReference type="EMBL" id="WOF23162.1"/>
    </source>
</evidence>
<organism evidence="4 5">
    <name type="scientific">Microbacterium betulae</name>
    <dbReference type="NCBI Taxonomy" id="2981139"/>
    <lineage>
        <taxon>Bacteria</taxon>
        <taxon>Bacillati</taxon>
        <taxon>Actinomycetota</taxon>
        <taxon>Actinomycetes</taxon>
        <taxon>Micrococcales</taxon>
        <taxon>Microbacteriaceae</taxon>
        <taxon>Microbacterium</taxon>
    </lineage>
</organism>
<feature type="domain" description="Tryptophan synthase beta chain-like PALP" evidence="3">
    <location>
        <begin position="22"/>
        <end position="307"/>
    </location>
</feature>
<evidence type="ECO:0000313" key="5">
    <source>
        <dbReference type="Proteomes" id="UP001305498"/>
    </source>
</evidence>
<dbReference type="InterPro" id="IPR036052">
    <property type="entry name" value="TrpB-like_PALP_sf"/>
</dbReference>
<keyword evidence="5" id="KW-1185">Reference proteome</keyword>
<dbReference type="PANTHER" id="PTHR10314">
    <property type="entry name" value="CYSTATHIONINE BETA-SYNTHASE"/>
    <property type="match status" value="1"/>
</dbReference>
<dbReference type="Gene3D" id="3.40.50.1100">
    <property type="match status" value="2"/>
</dbReference>
<dbReference type="InterPro" id="IPR001926">
    <property type="entry name" value="TrpB-like_PALP"/>
</dbReference>
<evidence type="ECO:0000259" key="3">
    <source>
        <dbReference type="Pfam" id="PF00291"/>
    </source>
</evidence>
<dbReference type="EMBL" id="CP118157">
    <property type="protein sequence ID" value="WOF23162.1"/>
    <property type="molecule type" value="Genomic_DNA"/>
</dbReference>
<gene>
    <name evidence="4" type="ORF">N8K70_00410</name>
</gene>
<dbReference type="GO" id="GO:1901605">
    <property type="term" value="P:alpha-amino acid metabolic process"/>
    <property type="evidence" value="ECO:0007669"/>
    <property type="project" value="UniProtKB-ARBA"/>
</dbReference>
<reference evidence="4 5" key="1">
    <citation type="submission" date="2023-02" db="EMBL/GenBank/DDBJ databases">
        <title>Microbacterium betulae sp. nov., isolated from birch wood.</title>
        <authorList>
            <person name="Pasciak M."/>
            <person name="Pawlik K.J."/>
            <person name="Martynowski D."/>
            <person name="Laczmanski L."/>
            <person name="Ciekot J."/>
            <person name="Szponar B."/>
            <person name="Wojcik-Fatla A."/>
            <person name="Mackiewicz B."/>
            <person name="Farian E."/>
            <person name="Cholewa G."/>
            <person name="Cholewa A."/>
            <person name="Dutkiewicz J."/>
        </authorList>
    </citation>
    <scope>NUCLEOTIDE SEQUENCE [LARGE SCALE GENOMIC DNA]</scope>
    <source>
        <strain evidence="4 5">AB</strain>
    </source>
</reference>
<name>A0AA97I701_9MICO</name>